<dbReference type="OMA" id="RTNQFEV"/>
<dbReference type="GO" id="GO:0051321">
    <property type="term" value="P:meiotic cell cycle"/>
    <property type="evidence" value="ECO:0007669"/>
    <property type="project" value="TreeGrafter"/>
</dbReference>
<dbReference type="InterPro" id="IPR007259">
    <property type="entry name" value="GCP"/>
</dbReference>
<accession>M7NSY8</accession>
<dbReference type="GO" id="GO:0031122">
    <property type="term" value="P:cytoplasmic microtubule organization"/>
    <property type="evidence" value="ECO:0007669"/>
    <property type="project" value="TreeGrafter"/>
</dbReference>
<dbReference type="GeneID" id="19895189"/>
<dbReference type="GO" id="GO:0051011">
    <property type="term" value="F:microtubule minus-end binding"/>
    <property type="evidence" value="ECO:0007669"/>
    <property type="project" value="TreeGrafter"/>
</dbReference>
<organism evidence="8 9">
    <name type="scientific">Pneumocystis murina (strain B123)</name>
    <name type="common">Mouse pneumocystis pneumonia agent</name>
    <name type="synonym">Pneumocystis carinii f. sp. muris</name>
    <dbReference type="NCBI Taxonomy" id="1069680"/>
    <lineage>
        <taxon>Eukaryota</taxon>
        <taxon>Fungi</taxon>
        <taxon>Dikarya</taxon>
        <taxon>Ascomycota</taxon>
        <taxon>Taphrinomycotina</taxon>
        <taxon>Pneumocystomycetes</taxon>
        <taxon>Pneumocystaceae</taxon>
        <taxon>Pneumocystis</taxon>
    </lineage>
</organism>
<dbReference type="InterPro" id="IPR042241">
    <property type="entry name" value="GCP_C_sf"/>
</dbReference>
<feature type="domain" description="Gamma tubulin complex component C-terminal" evidence="6">
    <location>
        <begin position="575"/>
        <end position="826"/>
    </location>
</feature>
<dbReference type="GO" id="GO:0005874">
    <property type="term" value="C:microtubule"/>
    <property type="evidence" value="ECO:0007669"/>
    <property type="project" value="UniProtKB-KW"/>
</dbReference>
<dbReference type="Pfam" id="PF17681">
    <property type="entry name" value="GCP_N_terminal"/>
    <property type="match status" value="1"/>
</dbReference>
<dbReference type="OrthoDB" id="66546at2759"/>
<dbReference type="AlphaFoldDB" id="M7NSY8"/>
<dbReference type="VEuPathDB" id="FungiDB:PNEG_01493"/>
<evidence type="ECO:0000256" key="5">
    <source>
        <dbReference type="RuleBase" id="RU363050"/>
    </source>
</evidence>
<dbReference type="GO" id="GO:0007020">
    <property type="term" value="P:microtubule nucleation"/>
    <property type="evidence" value="ECO:0007669"/>
    <property type="project" value="InterPro"/>
</dbReference>
<dbReference type="PANTHER" id="PTHR19302:SF33">
    <property type="entry name" value="GAMMA-TUBULIN COMPLEX COMPONENT 5"/>
    <property type="match status" value="1"/>
</dbReference>
<dbReference type="GO" id="GO:0051225">
    <property type="term" value="P:spindle assembly"/>
    <property type="evidence" value="ECO:0007669"/>
    <property type="project" value="TreeGrafter"/>
</dbReference>
<dbReference type="Proteomes" id="UP000011958">
    <property type="component" value="Unassembled WGS sequence"/>
</dbReference>
<reference evidence="9" key="1">
    <citation type="journal article" date="2016" name="Nat. Commun.">
        <title>Genome analysis of three Pneumocystis species reveals adaptation mechanisms to life exclusively in mammalian hosts.</title>
        <authorList>
            <person name="Ma L."/>
            <person name="Chen Z."/>
            <person name="Huang D.W."/>
            <person name="Kutty G."/>
            <person name="Ishihara M."/>
            <person name="Wang H."/>
            <person name="Abouelleil A."/>
            <person name="Bishop L."/>
            <person name="Davey E."/>
            <person name="Deng R."/>
            <person name="Deng X."/>
            <person name="Fan L."/>
            <person name="Fantoni G."/>
            <person name="Fitzgerald M."/>
            <person name="Gogineni E."/>
            <person name="Goldberg J.M."/>
            <person name="Handley G."/>
            <person name="Hu X."/>
            <person name="Huber C."/>
            <person name="Jiao X."/>
            <person name="Jones K."/>
            <person name="Levin J.Z."/>
            <person name="Liu Y."/>
            <person name="Macdonald P."/>
            <person name="Melnikov A."/>
            <person name="Raley C."/>
            <person name="Sassi M."/>
            <person name="Sherman B.T."/>
            <person name="Song X."/>
            <person name="Sykes S."/>
            <person name="Tran B."/>
            <person name="Walsh L."/>
            <person name="Xia Y."/>
            <person name="Yang J."/>
            <person name="Young S."/>
            <person name="Zeng Q."/>
            <person name="Zheng X."/>
            <person name="Stephens R."/>
            <person name="Nusbaum C."/>
            <person name="Birren B.W."/>
            <person name="Azadi P."/>
            <person name="Lempicki R.A."/>
            <person name="Cuomo C.A."/>
            <person name="Kovacs J.A."/>
        </authorList>
    </citation>
    <scope>NUCLEOTIDE SEQUENCE [LARGE SCALE GENOMIC DNA]</scope>
    <source>
        <strain evidence="9">B123</strain>
    </source>
</reference>
<dbReference type="InterPro" id="IPR040457">
    <property type="entry name" value="GCP_C"/>
</dbReference>
<feature type="domain" description="Gamma tubulin complex component protein N-terminal" evidence="7">
    <location>
        <begin position="238"/>
        <end position="567"/>
    </location>
</feature>
<dbReference type="GO" id="GO:0043015">
    <property type="term" value="F:gamma-tubulin binding"/>
    <property type="evidence" value="ECO:0007669"/>
    <property type="project" value="InterPro"/>
</dbReference>
<dbReference type="RefSeq" id="XP_007873433.1">
    <property type="nucleotide sequence ID" value="XM_007875242.1"/>
</dbReference>
<dbReference type="GO" id="GO:0000278">
    <property type="term" value="P:mitotic cell cycle"/>
    <property type="evidence" value="ECO:0007669"/>
    <property type="project" value="TreeGrafter"/>
</dbReference>
<dbReference type="eggNOG" id="KOG4344">
    <property type="taxonomic scope" value="Eukaryota"/>
</dbReference>
<dbReference type="GO" id="GO:0000922">
    <property type="term" value="C:spindle pole"/>
    <property type="evidence" value="ECO:0007669"/>
    <property type="project" value="InterPro"/>
</dbReference>
<dbReference type="CDD" id="cd22572">
    <property type="entry name" value="GCP5_NTD"/>
    <property type="match status" value="1"/>
</dbReference>
<keyword evidence="2 5" id="KW-0963">Cytoplasm</keyword>
<dbReference type="Pfam" id="PF04130">
    <property type="entry name" value="GCP_C_terminal"/>
    <property type="match status" value="1"/>
</dbReference>
<gene>
    <name evidence="8" type="ORF">PNEG_01493</name>
</gene>
<keyword evidence="9" id="KW-1185">Reference proteome</keyword>
<dbReference type="PANTHER" id="PTHR19302">
    <property type="entry name" value="GAMMA TUBULIN COMPLEX PROTEIN"/>
    <property type="match status" value="1"/>
</dbReference>
<evidence type="ECO:0000259" key="6">
    <source>
        <dbReference type="Pfam" id="PF04130"/>
    </source>
</evidence>
<evidence type="ECO:0000256" key="2">
    <source>
        <dbReference type="ARBA" id="ARBA00022490"/>
    </source>
</evidence>
<dbReference type="InterPro" id="IPR059169">
    <property type="entry name" value="GCP5_N_ext"/>
</dbReference>
<dbReference type="Gene3D" id="1.20.120.1900">
    <property type="entry name" value="Gamma-tubulin complex, C-terminal domain"/>
    <property type="match status" value="1"/>
</dbReference>
<dbReference type="GO" id="GO:0005816">
    <property type="term" value="C:spindle pole body"/>
    <property type="evidence" value="ECO:0007669"/>
    <property type="project" value="UniProtKB-ARBA"/>
</dbReference>
<evidence type="ECO:0000256" key="3">
    <source>
        <dbReference type="ARBA" id="ARBA00022701"/>
    </source>
</evidence>
<evidence type="ECO:0000313" key="8">
    <source>
        <dbReference type="EMBL" id="EMR10221.1"/>
    </source>
</evidence>
<dbReference type="EMBL" id="AFWA02000004">
    <property type="protein sequence ID" value="EMR10221.1"/>
    <property type="molecule type" value="Genomic_DNA"/>
</dbReference>
<proteinExistence type="inferred from homology"/>
<evidence type="ECO:0000256" key="1">
    <source>
        <dbReference type="ARBA" id="ARBA00010337"/>
    </source>
</evidence>
<evidence type="ECO:0000259" key="7">
    <source>
        <dbReference type="Pfam" id="PF17681"/>
    </source>
</evidence>
<name>M7NSY8_PNEMU</name>
<dbReference type="STRING" id="1069680.M7NSY8"/>
<protein>
    <recommendedName>
        <fullName evidence="5">Spindle pole body component</fullName>
    </recommendedName>
</protein>
<comment type="similarity">
    <text evidence="1 5">Belongs to the TUBGCP family.</text>
</comment>
<keyword evidence="4 5" id="KW-0206">Cytoskeleton</keyword>
<comment type="subcellular location">
    <subcellularLocation>
        <location evidence="5">Cytoplasm</location>
        <location evidence="5">Cytoskeleton</location>
        <location evidence="5">Microtubule organizing center</location>
    </subcellularLocation>
</comment>
<dbReference type="GO" id="GO:0000930">
    <property type="term" value="C:gamma-tubulin complex"/>
    <property type="evidence" value="ECO:0007669"/>
    <property type="project" value="TreeGrafter"/>
</dbReference>
<keyword evidence="3 5" id="KW-0493">Microtubule</keyword>
<dbReference type="InterPro" id="IPR041470">
    <property type="entry name" value="GCP_N"/>
</dbReference>
<evidence type="ECO:0000313" key="9">
    <source>
        <dbReference type="Proteomes" id="UP000011958"/>
    </source>
</evidence>
<sequence length="890" mass="104884">MKIRQEILELIEKLIENITGIKNENKLFYELRDKILNMIKDSSFIAINRFETKRSCYGLVEKFDILSEEYNSSMLEILFNELFMDKKNDPMIDIVALILSLSDNPCRKKRIFYEESVGNHIYEDCIDEVNDSPFIGEHWEEFNIYDDEKEEEEEEEEEEDKDDITLKSFMQKKDTVYTENVTKVPLSISITMNMQEFNFIEASQYWRTISCQNDVKRIVYKLNYNSDVSTILHETNVVREVIFMLQGNESILFLGNNDNIKINENFDISRVSHPIFISFMEWFLKKGKILNKIRNFISNSCFKSYLEDVFISSVEDLLRSLDSILAYCQSIAGNLGKKRTLTLLYLQNILDKILDPYIVLSDIISEIDDTAFETNISDFLNKLFDKANFYSICDQQTFLLITIIRSALLEAYLKPLDSWFSCGELPDIQGFFIIKSTLRPNDLLWLSEYQLNLANDGKLLIPDVLKKISQKSLLIGKLKRLLVSIFSKSGILFSDIDRDIFKQLNSDYETRLKLFSAKMNNVFDSNLFYEKSEILGESSEYDYLLNIFNWVDKNYYTTMKNFHHALFYNADFEKHLNAIFNIYCMYNNSSIINFINFVFEEMDRRKTWCDRFILQDMIQISLKHSSIDMNLINIRMKPISKDNNLSNNFYIDYKLPLSLTSIISLSSQSAYYKIFDFMFQLLKSRHDIKKYIFLFSNKLSLEKSSILIYRNLSQIKLYFNWLINVLISYFFDIVIKTQIENLEKNIKNALDLDEIINAHNTFINSVLTYCFLNLRFKRIHDSIMEIFVYVKSVSDLIISFQEKDSKKSLHMYFISDDDISNLEIDNKNLASGGLKNEEILLKNLIDIQKKTYSILKFIISELQELPQELTSTYIEILMENIEYAVLDIES</sequence>
<evidence type="ECO:0000256" key="4">
    <source>
        <dbReference type="ARBA" id="ARBA00023212"/>
    </source>
</evidence>
<dbReference type="HOGENOM" id="CLU_010106_0_0_1"/>
<comment type="caution">
    <text evidence="8">The sequence shown here is derived from an EMBL/GenBank/DDBJ whole genome shotgun (WGS) entry which is preliminary data.</text>
</comment>